<dbReference type="EMBL" id="WOWR01000051">
    <property type="protein sequence ID" value="KAF0251853.1"/>
    <property type="molecule type" value="Genomic_DNA"/>
</dbReference>
<sequence>MNDLPFPCFLGIEEIQNLNAQDLEFESAHVKSRLKDCPSESRPLESYALVKSFLQAHAVATRYNIYRSAVERLLLWCLLVVKKPIALLNEYDIRSFMDFCLYPPDDWVAPRPEKRLMRASPKRSSKLLIVNPEWRPFRLSVKEGQMLADTSKISTNSSLAVLMSVVNQFYLFLAAEDVVVSNPAWDMHDSKQYTLASPHHEGKKSFSEAEWRIFVLTAESMADSDPDFERKLFLIMTIYYLSLRPKDIEDFGWLILMESLTEKADGTYGLNVPLIPELKKKIIPSEYVERHVARFRSYLGTYMIPLCSDTTPIISTRSGRGGISGRHANVIFKSVCNKVVTNLELSGVMVPNNSAFRNASLLWLRETSLTRLAEAMPFDDFYQMMRDATMDNVYARFYAWQPKYRSE</sequence>
<accession>A0A7V8J1L5</accession>
<dbReference type="AlphaFoldDB" id="A0A7V8J1L5"/>
<dbReference type="Proteomes" id="UP000442695">
    <property type="component" value="Unassembled WGS sequence"/>
</dbReference>
<gene>
    <name evidence="1" type="ORF">GN299_26505</name>
</gene>
<proteinExistence type="predicted"/>
<reference evidence="1 2" key="1">
    <citation type="submission" date="2019-12" db="EMBL/GenBank/DDBJ databases">
        <authorList>
            <person name="Woiski C."/>
        </authorList>
    </citation>
    <scope>NUCLEOTIDE SEQUENCE [LARGE SCALE GENOMIC DNA]</scope>
    <source>
        <strain evidence="1 2">BOE100</strain>
    </source>
</reference>
<evidence type="ECO:0008006" key="3">
    <source>
        <dbReference type="Google" id="ProtNLM"/>
    </source>
</evidence>
<protein>
    <recommendedName>
        <fullName evidence="3">Site-specific integrase</fullName>
    </recommendedName>
</protein>
<name>A0A7V8J1L5_PSEPU</name>
<evidence type="ECO:0000313" key="2">
    <source>
        <dbReference type="Proteomes" id="UP000442695"/>
    </source>
</evidence>
<dbReference type="RefSeq" id="WP_156859688.1">
    <property type="nucleotide sequence ID" value="NZ_WOWR01000051.1"/>
</dbReference>
<comment type="caution">
    <text evidence="1">The sequence shown here is derived from an EMBL/GenBank/DDBJ whole genome shotgun (WGS) entry which is preliminary data.</text>
</comment>
<evidence type="ECO:0000313" key="1">
    <source>
        <dbReference type="EMBL" id="KAF0251853.1"/>
    </source>
</evidence>
<organism evidence="1 2">
    <name type="scientific">Pseudomonas putida</name>
    <name type="common">Arthrobacter siderocapsulatus</name>
    <dbReference type="NCBI Taxonomy" id="303"/>
    <lineage>
        <taxon>Bacteria</taxon>
        <taxon>Pseudomonadati</taxon>
        <taxon>Pseudomonadota</taxon>
        <taxon>Gammaproteobacteria</taxon>
        <taxon>Pseudomonadales</taxon>
        <taxon>Pseudomonadaceae</taxon>
        <taxon>Pseudomonas</taxon>
    </lineage>
</organism>